<comment type="caution">
    <text evidence="1">The sequence shown here is derived from an EMBL/GenBank/DDBJ whole genome shotgun (WGS) entry which is preliminary data.</text>
</comment>
<feature type="non-terminal residue" evidence="1">
    <location>
        <position position="1"/>
    </location>
</feature>
<name>A0A0F9BWI9_9ZZZZ</name>
<organism evidence="1">
    <name type="scientific">marine sediment metagenome</name>
    <dbReference type="NCBI Taxonomy" id="412755"/>
    <lineage>
        <taxon>unclassified sequences</taxon>
        <taxon>metagenomes</taxon>
        <taxon>ecological metagenomes</taxon>
    </lineage>
</organism>
<protein>
    <submittedName>
        <fullName evidence="1">Uncharacterized protein</fullName>
    </submittedName>
</protein>
<dbReference type="EMBL" id="LAZR01049809">
    <property type="protein sequence ID" value="KKK88776.1"/>
    <property type="molecule type" value="Genomic_DNA"/>
</dbReference>
<accession>A0A0F9BWI9</accession>
<sequence length="112" mass="13341">IDRPPNMDLLDNIQQDFIITLWEHIVVTKKRSIENSKKIKDLIHEREVEVIDNEPLSLFSKEKPEPDPDIFLFVENNEEMLLQLDSIDEWPPLYIKVYDGDKELKYFAEPDD</sequence>
<gene>
    <name evidence="1" type="ORF">LCGC14_2739790</name>
</gene>
<evidence type="ECO:0000313" key="1">
    <source>
        <dbReference type="EMBL" id="KKK88776.1"/>
    </source>
</evidence>
<proteinExistence type="predicted"/>
<reference evidence="1" key="1">
    <citation type="journal article" date="2015" name="Nature">
        <title>Complex archaea that bridge the gap between prokaryotes and eukaryotes.</title>
        <authorList>
            <person name="Spang A."/>
            <person name="Saw J.H."/>
            <person name="Jorgensen S.L."/>
            <person name="Zaremba-Niedzwiedzka K."/>
            <person name="Martijn J."/>
            <person name="Lind A.E."/>
            <person name="van Eijk R."/>
            <person name="Schleper C."/>
            <person name="Guy L."/>
            <person name="Ettema T.J."/>
        </authorList>
    </citation>
    <scope>NUCLEOTIDE SEQUENCE</scope>
</reference>
<dbReference type="AlphaFoldDB" id="A0A0F9BWI9"/>